<protein>
    <recommendedName>
        <fullName evidence="1">DUF6487 domain-containing protein</fullName>
    </recommendedName>
</protein>
<dbReference type="InterPro" id="IPR045504">
    <property type="entry name" value="DUF6487"/>
</dbReference>
<keyword evidence="3" id="KW-1185">Reference proteome</keyword>
<name>A0A4Z0D6C5_9FIRM</name>
<reference evidence="2 3" key="1">
    <citation type="submission" date="2019-03" db="EMBL/GenBank/DDBJ databases">
        <title>Draft genome sequence data and analysis of a Fermenting Bacterium, Soehngenia longevitae strain 1933PT, isolated from petroleum reservoir in Azerbaijan.</title>
        <authorList>
            <person name="Grouzdev D.S."/>
            <person name="Bidzhieva S.K."/>
            <person name="Sokolova D.S."/>
            <person name="Tourova T.P."/>
            <person name="Poltaraus A.B."/>
            <person name="Nazina T.N."/>
        </authorList>
    </citation>
    <scope>NUCLEOTIDE SEQUENCE [LARGE SCALE GENOMIC DNA]</scope>
    <source>
        <strain evidence="2 3">1933P</strain>
    </source>
</reference>
<dbReference type="EMBL" id="SRIB01000005">
    <property type="protein sequence ID" value="TFZ40431.1"/>
    <property type="molecule type" value="Genomic_DNA"/>
</dbReference>
<evidence type="ECO:0000313" key="2">
    <source>
        <dbReference type="EMBL" id="TFZ40431.1"/>
    </source>
</evidence>
<dbReference type="Proteomes" id="UP000298381">
    <property type="component" value="Unassembled WGS sequence"/>
</dbReference>
<accession>A0A4Z0D6C5</accession>
<dbReference type="OrthoDB" id="384892at2"/>
<evidence type="ECO:0000259" key="1">
    <source>
        <dbReference type="Pfam" id="PF20097"/>
    </source>
</evidence>
<dbReference type="Pfam" id="PF20097">
    <property type="entry name" value="DUF6487"/>
    <property type="match status" value="1"/>
</dbReference>
<sequence length="66" mass="7587">MICPYCGEKMEKGIIHGDRYKLKWIADEKDKGPFLQMFIKGIELEKEGSGVEAYYCETDGIILIKI</sequence>
<organism evidence="2 3">
    <name type="scientific">Soehngenia longivitae</name>
    <dbReference type="NCBI Taxonomy" id="2562294"/>
    <lineage>
        <taxon>Bacteria</taxon>
        <taxon>Bacillati</taxon>
        <taxon>Bacillota</taxon>
        <taxon>Tissierellia</taxon>
        <taxon>Tissierellales</taxon>
        <taxon>Tissierellaceae</taxon>
        <taxon>Soehngenia</taxon>
    </lineage>
</organism>
<proteinExistence type="predicted"/>
<dbReference type="AlphaFoldDB" id="A0A4Z0D6C5"/>
<feature type="domain" description="DUF6487" evidence="1">
    <location>
        <begin position="3"/>
        <end position="65"/>
    </location>
</feature>
<evidence type="ECO:0000313" key="3">
    <source>
        <dbReference type="Proteomes" id="UP000298381"/>
    </source>
</evidence>
<comment type="caution">
    <text evidence="2">The sequence shown here is derived from an EMBL/GenBank/DDBJ whole genome shotgun (WGS) entry which is preliminary data.</text>
</comment>
<gene>
    <name evidence="2" type="ORF">E4100_05035</name>
</gene>
<dbReference type="RefSeq" id="WP_135270949.1">
    <property type="nucleotide sequence ID" value="NZ_SRIB01000005.1"/>
</dbReference>